<proteinExistence type="predicted"/>
<dbReference type="Proteomes" id="UP000027195">
    <property type="component" value="Unassembled WGS sequence"/>
</dbReference>
<reference evidence="3" key="1">
    <citation type="journal article" date="2014" name="Proc. Natl. Acad. Sci. U.S.A.">
        <title>Extensive sampling of basidiomycete genomes demonstrates inadequacy of the white-rot/brown-rot paradigm for wood decay fungi.</title>
        <authorList>
            <person name="Riley R."/>
            <person name="Salamov A.A."/>
            <person name="Brown D.W."/>
            <person name="Nagy L.G."/>
            <person name="Floudas D."/>
            <person name="Held B.W."/>
            <person name="Levasseur A."/>
            <person name="Lombard V."/>
            <person name="Morin E."/>
            <person name="Otillar R."/>
            <person name="Lindquist E.A."/>
            <person name="Sun H."/>
            <person name="LaButti K.M."/>
            <person name="Schmutz J."/>
            <person name="Jabbour D."/>
            <person name="Luo H."/>
            <person name="Baker S.E."/>
            <person name="Pisabarro A.G."/>
            <person name="Walton J.D."/>
            <person name="Blanchette R.A."/>
            <person name="Henrissat B."/>
            <person name="Martin F."/>
            <person name="Cullen D."/>
            <person name="Hibbett D.S."/>
            <person name="Grigoriev I.V."/>
        </authorList>
    </citation>
    <scope>NUCLEOTIDE SEQUENCE [LARGE SCALE GENOMIC DNA]</scope>
    <source>
        <strain evidence="3">FD-172 SS1</strain>
    </source>
</reference>
<protein>
    <submittedName>
        <fullName evidence="2">Uncharacterized protein</fullName>
    </submittedName>
</protein>
<dbReference type="InParanoid" id="A0A067MCN6"/>
<organism evidence="2 3">
    <name type="scientific">Botryobasidium botryosum (strain FD-172 SS1)</name>
    <dbReference type="NCBI Taxonomy" id="930990"/>
    <lineage>
        <taxon>Eukaryota</taxon>
        <taxon>Fungi</taxon>
        <taxon>Dikarya</taxon>
        <taxon>Basidiomycota</taxon>
        <taxon>Agaricomycotina</taxon>
        <taxon>Agaricomycetes</taxon>
        <taxon>Cantharellales</taxon>
        <taxon>Botryobasidiaceae</taxon>
        <taxon>Botryobasidium</taxon>
    </lineage>
</organism>
<gene>
    <name evidence="2" type="ORF">BOTBODRAFT_47710</name>
</gene>
<sequence>MCHKPIGNWSVAPEGLTFLELHMLGETKVAKRCVAAGRRGGIQTWKPSLQRGSVLRIQRRTLNTASLAKHTRKGALSANRLPFVHFTGFITAQGLALANYIHREQGSHFLRPSDTHTTDGNSCLGTHARVPSPPTRSRRRWYLDSGRIHQGSYRIGAKGIKRAGLIVEDKNKVVEISYSIENGDGGGGVDSGMRSDVGREVNLGLPNIDLSRGIGLNDGYDVDGGEFFGHVWGGVAWGECDDARTGTNWER</sequence>
<name>A0A067MCN6_BOTB1</name>
<dbReference type="AlphaFoldDB" id="A0A067MCN6"/>
<keyword evidence="3" id="KW-1185">Reference proteome</keyword>
<evidence type="ECO:0000313" key="2">
    <source>
        <dbReference type="EMBL" id="KDQ09311.1"/>
    </source>
</evidence>
<dbReference type="EMBL" id="KL198080">
    <property type="protein sequence ID" value="KDQ09311.1"/>
    <property type="molecule type" value="Genomic_DNA"/>
</dbReference>
<feature type="region of interest" description="Disordered" evidence="1">
    <location>
        <begin position="116"/>
        <end position="137"/>
    </location>
</feature>
<dbReference type="HOGENOM" id="CLU_1106962_0_0_1"/>
<evidence type="ECO:0000256" key="1">
    <source>
        <dbReference type="SAM" id="MobiDB-lite"/>
    </source>
</evidence>
<accession>A0A067MCN6</accession>
<evidence type="ECO:0000313" key="3">
    <source>
        <dbReference type="Proteomes" id="UP000027195"/>
    </source>
</evidence>